<dbReference type="SUPFAM" id="SSF56112">
    <property type="entry name" value="Protein kinase-like (PK-like)"/>
    <property type="match status" value="1"/>
</dbReference>
<protein>
    <recommendedName>
        <fullName evidence="1">non-specific serine/threonine protein kinase</fullName>
        <ecNumber evidence="1">2.7.11.1</ecNumber>
    </recommendedName>
</protein>
<dbReference type="PROSITE" id="PS50011">
    <property type="entry name" value="PROTEIN_KINASE_DOM"/>
    <property type="match status" value="1"/>
</dbReference>
<feature type="domain" description="Protein kinase" evidence="2">
    <location>
        <begin position="1"/>
        <end position="197"/>
    </location>
</feature>
<evidence type="ECO:0000259" key="2">
    <source>
        <dbReference type="PROSITE" id="PS50011"/>
    </source>
</evidence>
<dbReference type="PROSITE" id="PS00108">
    <property type="entry name" value="PROTEIN_KINASE_ST"/>
    <property type="match status" value="1"/>
</dbReference>
<dbReference type="Proteomes" id="UP000815677">
    <property type="component" value="Unassembled WGS sequence"/>
</dbReference>
<dbReference type="PANTHER" id="PTHR11909">
    <property type="entry name" value="CASEIN KINASE-RELATED"/>
    <property type="match status" value="1"/>
</dbReference>
<dbReference type="EMBL" id="DF849818">
    <property type="protein sequence ID" value="GAT59080.1"/>
    <property type="molecule type" value="Genomic_DNA"/>
</dbReference>
<dbReference type="InterPro" id="IPR008271">
    <property type="entry name" value="Ser/Thr_kinase_AS"/>
</dbReference>
<sequence length="298" mass="32740">MELLGDTIKNQVREDRGLANATVVRVGLQLLSALAFLLENGVVHRDIKPANILLCPGDRSKICLVDFGLSSLLGLPGVRTQRTRKSAIVGTLDWCSINVHAGRYPLEPSDDFESVLYVLLFLLGGSLPWRIRARNSRPEPKYLALSRTHESKKALDTKDVDSTLGELLGDILACARALDLAERPKYSETALRLEAVVGIAIRTSDPLDWTPCEVPPILKLRLEAAPPTRLPDACCAAPDADCDDSDGSSIYSDSNSGLNEQAWSPNYDRDASLTLPEAQAKLCDEEIPQCFVELVRYW</sequence>
<dbReference type="SMART" id="SM00220">
    <property type="entry name" value="S_TKc"/>
    <property type="match status" value="1"/>
</dbReference>
<evidence type="ECO:0000313" key="3">
    <source>
        <dbReference type="EMBL" id="GAT59080.1"/>
    </source>
</evidence>
<gene>
    <name evidence="3" type="ORF">MCHLO_15423</name>
</gene>
<evidence type="ECO:0000313" key="4">
    <source>
        <dbReference type="Proteomes" id="UP000815677"/>
    </source>
</evidence>
<keyword evidence="4" id="KW-1185">Reference proteome</keyword>
<organism evidence="3 4">
    <name type="scientific">Mycena chlorophos</name>
    <name type="common">Agaric fungus</name>
    <name type="synonym">Agaricus chlorophos</name>
    <dbReference type="NCBI Taxonomy" id="658473"/>
    <lineage>
        <taxon>Eukaryota</taxon>
        <taxon>Fungi</taxon>
        <taxon>Dikarya</taxon>
        <taxon>Basidiomycota</taxon>
        <taxon>Agaricomycotina</taxon>
        <taxon>Agaricomycetes</taxon>
        <taxon>Agaricomycetidae</taxon>
        <taxon>Agaricales</taxon>
        <taxon>Marasmiineae</taxon>
        <taxon>Mycenaceae</taxon>
        <taxon>Mycena</taxon>
    </lineage>
</organism>
<dbReference type="Gene3D" id="1.10.510.10">
    <property type="entry name" value="Transferase(Phosphotransferase) domain 1"/>
    <property type="match status" value="1"/>
</dbReference>
<proteinExistence type="predicted"/>
<dbReference type="InterPro" id="IPR050235">
    <property type="entry name" value="CK1_Ser-Thr_kinase"/>
</dbReference>
<dbReference type="InterPro" id="IPR011009">
    <property type="entry name" value="Kinase-like_dom_sf"/>
</dbReference>
<reference evidence="3" key="1">
    <citation type="submission" date="2014-09" db="EMBL/GenBank/DDBJ databases">
        <title>Genome sequence of the luminous mushroom Mycena chlorophos for searching fungal bioluminescence genes.</title>
        <authorList>
            <person name="Tanaka Y."/>
            <person name="Kasuga D."/>
            <person name="Oba Y."/>
            <person name="Hase S."/>
            <person name="Sato K."/>
            <person name="Oba Y."/>
            <person name="Sakakibara Y."/>
        </authorList>
    </citation>
    <scope>NUCLEOTIDE SEQUENCE</scope>
</reference>
<dbReference type="InterPro" id="IPR000719">
    <property type="entry name" value="Prot_kinase_dom"/>
</dbReference>
<name>A0ABQ0M710_MYCCL</name>
<dbReference type="Pfam" id="PF00069">
    <property type="entry name" value="Pkinase"/>
    <property type="match status" value="1"/>
</dbReference>
<accession>A0ABQ0M710</accession>
<evidence type="ECO:0000256" key="1">
    <source>
        <dbReference type="ARBA" id="ARBA00012513"/>
    </source>
</evidence>
<dbReference type="EC" id="2.7.11.1" evidence="1"/>